<name>A0A368HLF4_9GAMM</name>
<gene>
    <name evidence="2" type="ORF">C4900_05185</name>
</gene>
<dbReference type="OrthoDB" id="9758243at2"/>
<sequence>MPELSNVHTEKVFEDEVCAHLAAHGWSVRTHLKDATAYSRELALFPDDLLAFVQATQPDEWTKFAKWHNGETETVFLKRVAEQLDRHGTLYLLRHGFKDRDARFTLCQFRPAHQKNPKLQEAYDANRLTVIRQLHFSLHDERSLDLTLFVNGLSVATAELKTDLTQNVQDAIRQYKTDRLPRDPKTREVEALLQFKTRALVHFAVSTDEVFMTTRLAGPDTVFLPFNVGRPDGFGGASAGNPPAPAGKGYPTWYLWERAWARDTWLDILGNFLHLQRKEGTDKTQPARETLIFPRYHQLDVVTRLLEAARAEGVGHSYLIQHSAGSGKSNSIAWCAHRLTSLHNAADERVFDSVIVITDRRVLDRQLQETISQFEHKTGVVQKIDEDSQQLARALSEGTPIIVTTLQKFPFIQKKIAGADLASRRFALIVDEAHSSQSGAAAQKLRAALRTEGPAPLRVAEAASANVDGSVLMLDGVRDEEGEDTEGAAGDLTQEDVINAAMAARVRPPNCSYFAFTATPKSKTMELFGRPDADGKPAPFHIYSMRQAIEEGFILDVLKNYVTYKAFYKLTSQADDKWVPHKKTQVALARYAKLHPYNISQKVVVIVEHFRAHVAPKLQGRAKAMVVTDSRVAAVRYKLAMDRYLKDRGYRDMKTLVAFSGKVTDLESGPEDFTETGMNPDLHGQDPAEGFKGDDYRVLLVANKYQTGFDQPLLCAMYVDKRLSGVLAVQTLSRLNRTYPGKDEPFVLDFVNAPNEILESFQPYYRAAQLEDVTDPNIVHELQIKLDAAQVYLPSEIEGFAQAFFDPKRRQASLHASLKPAADRFAALPEEEADQFRKDLGTFLRMYDFLSQIIPYNDSDLEKRYAFGKNLMPRINAPSATSLIEIEADVRLSHYRLQRLAEQSLDLATGDTVPLRPVSEAGTGRALEDEKRRLAEIVERMNDLFAGDLSEADMVGYVTTIQGKLLESPALAEQAAHNTEEQFALGDFKAILTDIILDGQEGHNRIADQMLKDERTFTQMQGMLAGLVYKAFRERARGNE</sequence>
<keyword evidence="2" id="KW-0540">Nuclease</keyword>
<proteinExistence type="predicted"/>
<dbReference type="InterPro" id="IPR027417">
    <property type="entry name" value="P-loop_NTPase"/>
</dbReference>
<protein>
    <submittedName>
        <fullName evidence="2">Type I restriction endonuclease subunit R</fullName>
    </submittedName>
</protein>
<dbReference type="Proteomes" id="UP000253250">
    <property type="component" value="Unassembled WGS sequence"/>
</dbReference>
<evidence type="ECO:0000313" key="3">
    <source>
        <dbReference type="Proteomes" id="UP000253250"/>
    </source>
</evidence>
<dbReference type="Pfam" id="PF04313">
    <property type="entry name" value="HSDR_N"/>
    <property type="match status" value="1"/>
</dbReference>
<dbReference type="GO" id="GO:0009035">
    <property type="term" value="F:type I site-specific deoxyribonuclease activity"/>
    <property type="evidence" value="ECO:0007669"/>
    <property type="project" value="UniProtKB-EC"/>
</dbReference>
<dbReference type="PROSITE" id="PS51192">
    <property type="entry name" value="HELICASE_ATP_BIND_1"/>
    <property type="match status" value="1"/>
</dbReference>
<keyword evidence="2" id="KW-0255">Endonuclease</keyword>
<organism evidence="2 3">
    <name type="scientific">Acidiferrobacter thiooxydans</name>
    <dbReference type="NCBI Taxonomy" id="163359"/>
    <lineage>
        <taxon>Bacteria</taxon>
        <taxon>Pseudomonadati</taxon>
        <taxon>Pseudomonadota</taxon>
        <taxon>Gammaproteobacteria</taxon>
        <taxon>Acidiferrobacterales</taxon>
        <taxon>Acidiferrobacteraceae</taxon>
        <taxon>Acidiferrobacter</taxon>
    </lineage>
</organism>
<dbReference type="GO" id="GO:0003677">
    <property type="term" value="F:DNA binding"/>
    <property type="evidence" value="ECO:0007669"/>
    <property type="project" value="UniProtKB-KW"/>
</dbReference>
<evidence type="ECO:0000259" key="1">
    <source>
        <dbReference type="PROSITE" id="PS51192"/>
    </source>
</evidence>
<dbReference type="GO" id="GO:0009307">
    <property type="term" value="P:DNA restriction-modification system"/>
    <property type="evidence" value="ECO:0007669"/>
    <property type="project" value="UniProtKB-KW"/>
</dbReference>
<dbReference type="Pfam" id="PF22679">
    <property type="entry name" value="T1R_D3-like"/>
    <property type="match status" value="1"/>
</dbReference>
<dbReference type="SUPFAM" id="SSF52540">
    <property type="entry name" value="P-loop containing nucleoside triphosphate hydrolases"/>
    <property type="match status" value="2"/>
</dbReference>
<dbReference type="InterPro" id="IPR014001">
    <property type="entry name" value="Helicase_ATP-bd"/>
</dbReference>
<accession>A0A368HLF4</accession>
<dbReference type="InterPro" id="IPR055180">
    <property type="entry name" value="HsdR_RecA-like_helicase_dom_2"/>
</dbReference>
<comment type="caution">
    <text evidence="2">The sequence shown here is derived from an EMBL/GenBank/DDBJ whole genome shotgun (WGS) entry which is preliminary data.</text>
</comment>
<feature type="domain" description="Helicase ATP-binding" evidence="1">
    <location>
        <begin position="309"/>
        <end position="538"/>
    </location>
</feature>
<dbReference type="InterPro" id="IPR007409">
    <property type="entry name" value="Restrct_endonuc_type1_HsdR_N"/>
</dbReference>
<dbReference type="PANTHER" id="PTHR42927:SF1">
    <property type="entry name" value="HELICASE SUPERFAMILY 1 AND 2 DOMAIN-CONTAINING PROTEIN"/>
    <property type="match status" value="1"/>
</dbReference>
<keyword evidence="3" id="KW-1185">Reference proteome</keyword>
<dbReference type="Gene3D" id="3.90.1570.50">
    <property type="match status" value="1"/>
</dbReference>
<dbReference type="RefSeq" id="WP_114282515.1">
    <property type="nucleotide sequence ID" value="NZ_PSYR01000001.1"/>
</dbReference>
<dbReference type="PANTHER" id="PTHR42927">
    <property type="entry name" value="HELICASE SUPERFAMILY 1 AND 2 DOMAIN-CONTAINING PROTEIN"/>
    <property type="match status" value="1"/>
</dbReference>
<dbReference type="Pfam" id="PF18766">
    <property type="entry name" value="SWI2_SNF2"/>
    <property type="match status" value="1"/>
</dbReference>
<dbReference type="AlphaFoldDB" id="A0A368HLF4"/>
<dbReference type="SMART" id="SM00487">
    <property type="entry name" value="DEXDc"/>
    <property type="match status" value="1"/>
</dbReference>
<evidence type="ECO:0000313" key="2">
    <source>
        <dbReference type="EMBL" id="RCN59120.1"/>
    </source>
</evidence>
<dbReference type="EMBL" id="PSYR01000001">
    <property type="protein sequence ID" value="RCN59120.1"/>
    <property type="molecule type" value="Genomic_DNA"/>
</dbReference>
<keyword evidence="2" id="KW-0378">Hydrolase</keyword>
<reference evidence="2 3" key="1">
    <citation type="submission" date="2018-02" db="EMBL/GenBank/DDBJ databases">
        <title>Insights into the biology of acidophilic members of the Acidiferrobacteraceae family derived from comparative genomic analyses.</title>
        <authorList>
            <person name="Issotta F."/>
            <person name="Thyssen C."/>
            <person name="Mena C."/>
            <person name="Moya A."/>
            <person name="Bellenberg S."/>
            <person name="Sproer C."/>
            <person name="Covarrubias P.C."/>
            <person name="Sand W."/>
            <person name="Quatrini R."/>
            <person name="Vera M."/>
        </authorList>
    </citation>
    <scope>NUCLEOTIDE SEQUENCE [LARGE SCALE GENOMIC DNA]</scope>
    <source>
        <strain evidence="3">m-1</strain>
    </source>
</reference>
<dbReference type="InterPro" id="IPR040980">
    <property type="entry name" value="SWI2_SNF2"/>
</dbReference>
<dbReference type="GO" id="GO:0005524">
    <property type="term" value="F:ATP binding"/>
    <property type="evidence" value="ECO:0007669"/>
    <property type="project" value="UniProtKB-KW"/>
</dbReference>
<dbReference type="Gene3D" id="3.40.50.300">
    <property type="entry name" value="P-loop containing nucleotide triphosphate hydrolases"/>
    <property type="match status" value="2"/>
</dbReference>